<dbReference type="GO" id="GO:0000981">
    <property type="term" value="F:DNA-binding transcription factor activity, RNA polymerase II-specific"/>
    <property type="evidence" value="ECO:0007669"/>
    <property type="project" value="InterPro"/>
</dbReference>
<dbReference type="AlphaFoldDB" id="A0A4E9DRB6"/>
<evidence type="ECO:0000256" key="4">
    <source>
        <dbReference type="ARBA" id="ARBA00023242"/>
    </source>
</evidence>
<sequence>MVVRLCGDDKCAWRVLTNIPDSSHLILVEPSKPQNKADDKAALLLHPFSLSDGKPLSPPTSQPRPKRAQVSRACDWCRLTRVKCDSTRPCRNCKQAKRECVNTGRNGFKSVAAATKEVQRLRSQVQELENKLLSSSSSFGKGDAGRRRTQRWKGVRVDGVQYGPSSLAYFSHRLSAFIKTDLEPKPSIKSNLSPPPTPSNCNRLQREQQDALLDLYWQGYHAIYPVIEEAAFRRHYDSLWQENMRQACPLVDVVIALCIQFGSSYTAADTLVMPDQPGYDFYLQAQQSLSSTLETPTYMSIQCYFLSAIYLLAFKQTNSAYMMVRTAVSAAEAIGLQFDDNDNNDTQVNDDSSSKCLGSRIWQCLVTLDTQISMDLGRPFAVANIQPHDLPESDEVAQVSGPNFDFPERSDINWLHFVHERQRLFRIARGIHTELAAVVEDTLEEIEQTDFYQHPASREKCAKYLRGQLKHLKAWVEELPDSLKTPRVQGVPFSVDRSKLDLSQTEPLWLQRQRLVLELDYHSLVIMLTRAFNSFLPTPALGTFNSDNHCITCVNSGIMMTLILHQILSGSEILAGFFQVVGWQRTATFTLAGFACGYPICPLSPIARKTLPQAARVFEMSGSRKDAQLIDSLKTKCFEIVQVFCNRIGIPTPATTPADADKDAETTDELMEPSSYQVMSIGEEALTNAGFDNILNSELWTTDSPGGLLWGDLMKDLDSGLASSLGHIGVQDQDSV</sequence>
<dbReference type="GO" id="GO:0000435">
    <property type="term" value="P:positive regulation of transcription from RNA polymerase II promoter by galactose"/>
    <property type="evidence" value="ECO:0007669"/>
    <property type="project" value="TreeGrafter"/>
</dbReference>
<organism evidence="8">
    <name type="scientific">Gibberella zeae</name>
    <name type="common">Wheat head blight fungus</name>
    <name type="synonym">Fusarium graminearum</name>
    <dbReference type="NCBI Taxonomy" id="5518"/>
    <lineage>
        <taxon>Eukaryota</taxon>
        <taxon>Fungi</taxon>
        <taxon>Dikarya</taxon>
        <taxon>Ascomycota</taxon>
        <taxon>Pezizomycotina</taxon>
        <taxon>Sordariomycetes</taxon>
        <taxon>Hypocreomycetidae</taxon>
        <taxon>Hypocreales</taxon>
        <taxon>Nectriaceae</taxon>
        <taxon>Fusarium</taxon>
    </lineage>
</organism>
<dbReference type="GO" id="GO:0000978">
    <property type="term" value="F:RNA polymerase II cis-regulatory region sequence-specific DNA binding"/>
    <property type="evidence" value="ECO:0007669"/>
    <property type="project" value="TreeGrafter"/>
</dbReference>
<dbReference type="PROSITE" id="PS50048">
    <property type="entry name" value="ZN2_CY6_FUNGAL_2"/>
    <property type="match status" value="1"/>
</dbReference>
<dbReference type="InterPro" id="IPR036864">
    <property type="entry name" value="Zn2-C6_fun-type_DNA-bd_sf"/>
</dbReference>
<dbReference type="Pfam" id="PF04082">
    <property type="entry name" value="Fungal_trans"/>
    <property type="match status" value="1"/>
</dbReference>
<dbReference type="PROSITE" id="PS00463">
    <property type="entry name" value="ZN2_CY6_FUNGAL_1"/>
    <property type="match status" value="1"/>
</dbReference>
<dbReference type="SMART" id="SM00906">
    <property type="entry name" value="Fungal_trans"/>
    <property type="match status" value="1"/>
</dbReference>
<dbReference type="GO" id="GO:0008270">
    <property type="term" value="F:zinc ion binding"/>
    <property type="evidence" value="ECO:0007669"/>
    <property type="project" value="InterPro"/>
</dbReference>
<dbReference type="PANTHER" id="PTHR47424">
    <property type="entry name" value="REGULATORY PROTEIN GAL4"/>
    <property type="match status" value="1"/>
</dbReference>
<name>A0A4E9DRB6_GIBZA</name>
<evidence type="ECO:0000313" key="8">
    <source>
        <dbReference type="EMBL" id="VIO52236.1"/>
    </source>
</evidence>
<keyword evidence="3" id="KW-0804">Transcription</keyword>
<reference evidence="7" key="2">
    <citation type="submission" date="2021-03" db="EMBL/GenBank/DDBJ databases">
        <authorList>
            <person name="Alouane T."/>
            <person name="Langin T."/>
            <person name="Bonhomme L."/>
        </authorList>
    </citation>
    <scope>NUCLEOTIDE SEQUENCE</scope>
    <source>
        <strain evidence="7">MDC_Fg202</strain>
    </source>
</reference>
<evidence type="ECO:0000313" key="7">
    <source>
        <dbReference type="EMBL" id="CAG1983065.1"/>
    </source>
</evidence>
<gene>
    <name evidence="8" type="ORF">FUG_LOCUS18661</name>
    <name evidence="7" type="ORF">MDCFG202_LOCUS232265</name>
</gene>
<reference evidence="8" key="1">
    <citation type="submission" date="2019-04" db="EMBL/GenBank/DDBJ databases">
        <authorList>
            <person name="Melise S."/>
            <person name="Noan J."/>
            <person name="Okalmin O."/>
        </authorList>
    </citation>
    <scope>NUCLEOTIDE SEQUENCE</scope>
    <source>
        <strain evidence="8">FN9</strain>
    </source>
</reference>
<dbReference type="SUPFAM" id="SSF57701">
    <property type="entry name" value="Zn2/Cys6 DNA-binding domain"/>
    <property type="match status" value="1"/>
</dbReference>
<dbReference type="SMART" id="SM00066">
    <property type="entry name" value="GAL4"/>
    <property type="match status" value="1"/>
</dbReference>
<dbReference type="Pfam" id="PF00172">
    <property type="entry name" value="Zn_clus"/>
    <property type="match status" value="1"/>
</dbReference>
<evidence type="ECO:0000259" key="6">
    <source>
        <dbReference type="PROSITE" id="PS50048"/>
    </source>
</evidence>
<protein>
    <recommendedName>
        <fullName evidence="6">Zn(2)-C6 fungal-type domain-containing protein</fullName>
    </recommendedName>
</protein>
<keyword evidence="2" id="KW-0805">Transcription regulation</keyword>
<dbReference type="PANTHER" id="PTHR47424:SF12">
    <property type="entry name" value="TRANSCRIPTION FACTOR ASQA"/>
    <property type="match status" value="1"/>
</dbReference>
<evidence type="ECO:0000256" key="3">
    <source>
        <dbReference type="ARBA" id="ARBA00023163"/>
    </source>
</evidence>
<keyword evidence="1" id="KW-0479">Metal-binding</keyword>
<proteinExistence type="predicted"/>
<dbReference type="GO" id="GO:0006351">
    <property type="term" value="P:DNA-templated transcription"/>
    <property type="evidence" value="ECO:0007669"/>
    <property type="project" value="InterPro"/>
</dbReference>
<evidence type="ECO:0000256" key="1">
    <source>
        <dbReference type="ARBA" id="ARBA00022723"/>
    </source>
</evidence>
<dbReference type="CDD" id="cd00067">
    <property type="entry name" value="GAL4"/>
    <property type="match status" value="1"/>
</dbReference>
<keyword evidence="4" id="KW-0539">Nucleus</keyword>
<dbReference type="EMBL" id="CAJPIJ010000129">
    <property type="protein sequence ID" value="CAG1983065.1"/>
    <property type="molecule type" value="Genomic_DNA"/>
</dbReference>
<keyword evidence="5" id="KW-0175">Coiled coil</keyword>
<dbReference type="GO" id="GO:0005634">
    <property type="term" value="C:nucleus"/>
    <property type="evidence" value="ECO:0007669"/>
    <property type="project" value="TreeGrafter"/>
</dbReference>
<evidence type="ECO:0000256" key="5">
    <source>
        <dbReference type="SAM" id="Coils"/>
    </source>
</evidence>
<dbReference type="Proteomes" id="UP000746612">
    <property type="component" value="Unassembled WGS sequence"/>
</dbReference>
<dbReference type="EMBL" id="CAAKMV010000022">
    <property type="protein sequence ID" value="VIO52236.1"/>
    <property type="molecule type" value="Genomic_DNA"/>
</dbReference>
<dbReference type="InterPro" id="IPR051127">
    <property type="entry name" value="Fungal_SecMet_Regulators"/>
</dbReference>
<dbReference type="Gene3D" id="4.10.240.10">
    <property type="entry name" value="Zn(2)-C6 fungal-type DNA-binding domain"/>
    <property type="match status" value="1"/>
</dbReference>
<feature type="coiled-coil region" evidence="5">
    <location>
        <begin position="111"/>
        <end position="138"/>
    </location>
</feature>
<dbReference type="CDD" id="cd12148">
    <property type="entry name" value="fungal_TF_MHR"/>
    <property type="match status" value="1"/>
</dbReference>
<dbReference type="InterPro" id="IPR001138">
    <property type="entry name" value="Zn2Cys6_DnaBD"/>
</dbReference>
<dbReference type="InterPro" id="IPR007219">
    <property type="entry name" value="XnlR_reg_dom"/>
</dbReference>
<feature type="domain" description="Zn(2)-C6 fungal-type" evidence="6">
    <location>
        <begin position="73"/>
        <end position="102"/>
    </location>
</feature>
<evidence type="ECO:0000256" key="2">
    <source>
        <dbReference type="ARBA" id="ARBA00023015"/>
    </source>
</evidence>
<accession>A0A4E9DRB6</accession>